<reference evidence="1" key="1">
    <citation type="journal article" date="2023" name="IMA Fungus">
        <title>Comparative genomic study of the Penicillium genus elucidates a diverse pangenome and 15 lateral gene transfer events.</title>
        <authorList>
            <person name="Petersen C."/>
            <person name="Sorensen T."/>
            <person name="Nielsen M.R."/>
            <person name="Sondergaard T.E."/>
            <person name="Sorensen J.L."/>
            <person name="Fitzpatrick D.A."/>
            <person name="Frisvad J.C."/>
            <person name="Nielsen K.L."/>
        </authorList>
    </citation>
    <scope>NUCLEOTIDE SEQUENCE</scope>
    <source>
        <strain evidence="1">IBT 17514</strain>
    </source>
</reference>
<dbReference type="PANTHER" id="PTHR38111">
    <property type="entry name" value="ZN(2)-C6 FUNGAL-TYPE DOMAIN-CONTAINING PROTEIN-RELATED"/>
    <property type="match status" value="1"/>
</dbReference>
<name>A0AAD6MUB3_9EURO</name>
<gene>
    <name evidence="1" type="ORF">N7493_007549</name>
</gene>
<keyword evidence="2" id="KW-1185">Reference proteome</keyword>
<dbReference type="InterPro" id="IPR053178">
    <property type="entry name" value="Osmoadaptation_assoc"/>
</dbReference>
<accession>A0AAD6MUB3</accession>
<evidence type="ECO:0000313" key="1">
    <source>
        <dbReference type="EMBL" id="KAJ5719094.1"/>
    </source>
</evidence>
<dbReference type="AlphaFoldDB" id="A0AAD6MUB3"/>
<dbReference type="Proteomes" id="UP001215712">
    <property type="component" value="Unassembled WGS sequence"/>
</dbReference>
<comment type="caution">
    <text evidence="1">The sequence shown here is derived from an EMBL/GenBank/DDBJ whole genome shotgun (WGS) entry which is preliminary data.</text>
</comment>
<dbReference type="EMBL" id="JAQJAN010000011">
    <property type="protein sequence ID" value="KAJ5719094.1"/>
    <property type="molecule type" value="Genomic_DNA"/>
</dbReference>
<evidence type="ECO:0008006" key="3">
    <source>
        <dbReference type="Google" id="ProtNLM"/>
    </source>
</evidence>
<sequence length="481" mass="54616">MKGHTRVRQCDLQRPECARCLRGSYRCEGYERDRKFINAFVDPEPEKSPKNIIVPKKKAEGVHLTVINVNSQIRSQLFSLFIDSYIPSPPVGHINLRCQQVTNVIEDFPSLMDGKNSQLFDRAISALASTFVGKKFNDTRLTCHGVMLYNLAIQAFAALIPQSKLPVQEVLCANIVFQLYEVINCTYGFVGWMAHMQGANAVLARHEKSLKRNQLSTMVLRQLKLSNIFHAIGKSQSALASFPMWRYLSPPKPDDPLDEIIDILMECTILIEEAGCVRCEQDAANVIQSAYNLKYHAQSWHNRLMATSKEPLYNLVPDESQAVRLKTKSSAFTEKCEFISIDMAEAFMLYWTAMLVINSILYEFDLQKASQGNDQLESDTSINQKSHEKETTSVAGQDALFFADQICRGVGYFVQPHMHILGGHNLLFPLPMSSQFFHRRGFYDRYEWCQDVFATLESMGLGLANVLQGTPWLTYENQNPP</sequence>
<organism evidence="1 2">
    <name type="scientific">Penicillium malachiteum</name>
    <dbReference type="NCBI Taxonomy" id="1324776"/>
    <lineage>
        <taxon>Eukaryota</taxon>
        <taxon>Fungi</taxon>
        <taxon>Dikarya</taxon>
        <taxon>Ascomycota</taxon>
        <taxon>Pezizomycotina</taxon>
        <taxon>Eurotiomycetes</taxon>
        <taxon>Eurotiomycetidae</taxon>
        <taxon>Eurotiales</taxon>
        <taxon>Aspergillaceae</taxon>
        <taxon>Penicillium</taxon>
    </lineage>
</organism>
<reference evidence="1" key="2">
    <citation type="submission" date="2023-01" db="EMBL/GenBank/DDBJ databases">
        <authorList>
            <person name="Petersen C."/>
        </authorList>
    </citation>
    <scope>NUCLEOTIDE SEQUENCE</scope>
    <source>
        <strain evidence="1">IBT 17514</strain>
    </source>
</reference>
<proteinExistence type="predicted"/>
<protein>
    <recommendedName>
        <fullName evidence="3">Zn(2)-C6 fungal-type domain-containing protein</fullName>
    </recommendedName>
</protein>
<evidence type="ECO:0000313" key="2">
    <source>
        <dbReference type="Proteomes" id="UP001215712"/>
    </source>
</evidence>